<proteinExistence type="predicted"/>
<dbReference type="InParanoid" id="M3Z4E0"/>
<reference evidence="3" key="1">
    <citation type="submission" date="2024-06" db="UniProtKB">
        <authorList>
            <consortium name="Ensembl"/>
        </authorList>
    </citation>
    <scope>IDENTIFICATION</scope>
</reference>
<dbReference type="Pfam" id="PF00517">
    <property type="entry name" value="GP41"/>
    <property type="match status" value="1"/>
</dbReference>
<evidence type="ECO:0000313" key="3">
    <source>
        <dbReference type="Ensembl" id="ENSMPUP00000018452.1"/>
    </source>
</evidence>
<dbReference type="GeneTree" id="ENSGT01150000287396"/>
<dbReference type="InterPro" id="IPR000328">
    <property type="entry name" value="GP41-like"/>
</dbReference>
<name>M3Z4E0_MUSPF</name>
<dbReference type="PANTHER" id="PTHR37874:SF2">
    <property type="entry name" value="GENE 8113-RELATED"/>
    <property type="match status" value="1"/>
</dbReference>
<dbReference type="InterPro" id="IPR053368">
    <property type="entry name" value="Viral_Envelope_Glycoprotein"/>
</dbReference>
<protein>
    <recommendedName>
        <fullName evidence="2">Retroviral envelope protein GP41-like domain-containing protein</fullName>
    </recommendedName>
</protein>
<dbReference type="AlphaFoldDB" id="M3Z4E0"/>
<dbReference type="GO" id="GO:0005198">
    <property type="term" value="F:structural molecule activity"/>
    <property type="evidence" value="ECO:0007669"/>
    <property type="project" value="InterPro"/>
</dbReference>
<dbReference type="HOGENOM" id="CLU_1182565_0_0_1"/>
<dbReference type="PANTHER" id="PTHR37874">
    <property type="entry name" value="RIKEN CDNA 1500011B03 GENE-RELATED"/>
    <property type="match status" value="1"/>
</dbReference>
<accession>M3Z4E0</accession>
<feature type="domain" description="Retroviral envelope protein GP41-like" evidence="2">
    <location>
        <begin position="83"/>
        <end position="246"/>
    </location>
</feature>
<dbReference type="eggNOG" id="ENOG502SXCG">
    <property type="taxonomic scope" value="Eukaryota"/>
</dbReference>
<keyword evidence="1" id="KW-0812">Transmembrane</keyword>
<evidence type="ECO:0000259" key="2">
    <source>
        <dbReference type="Pfam" id="PF00517"/>
    </source>
</evidence>
<sequence length="284" mass="30946">MPPPLTNYAFSLSCESQKCLLSECWNTTVGDSAIITKIPTYIPMPVQVNPDKLPVLLRHKRDFGITAAIIAAIAASAAAATAAAVALTTLVQTAATFNNVTGMVAEALAMQEQINGHLHAGILIVNQRVDLVQERLDILESIVSIGCIHNMAGLCITPIAHNNLSLAANLSRQLGNMLNGTWTRQFQNLTRQLRAQIISINATKVPIASVSEWLKMVQQSVSFLKQWAGLGSLAILLVLANVLMVRWICSLGRRQRRQQQLMAQAMMALEAGTSPQIWLSMLDW</sequence>
<dbReference type="EMBL" id="AEYP01057887">
    <property type="status" value="NOT_ANNOTATED_CDS"/>
    <property type="molecule type" value="Genomic_DNA"/>
</dbReference>
<keyword evidence="1" id="KW-1133">Transmembrane helix</keyword>
<keyword evidence="1" id="KW-0472">Membrane</keyword>
<dbReference type="OMA" id="INGHLHA"/>
<feature type="transmembrane region" description="Helical" evidence="1">
    <location>
        <begin position="63"/>
        <end position="87"/>
    </location>
</feature>
<evidence type="ECO:0000256" key="1">
    <source>
        <dbReference type="SAM" id="Phobius"/>
    </source>
</evidence>
<organism evidence="3">
    <name type="scientific">Mustela putorius furo</name>
    <name type="common">European domestic ferret</name>
    <name type="synonym">Mustela furo</name>
    <dbReference type="NCBI Taxonomy" id="9669"/>
    <lineage>
        <taxon>Eukaryota</taxon>
        <taxon>Metazoa</taxon>
        <taxon>Chordata</taxon>
        <taxon>Craniata</taxon>
        <taxon>Vertebrata</taxon>
        <taxon>Euteleostomi</taxon>
        <taxon>Mammalia</taxon>
        <taxon>Eutheria</taxon>
        <taxon>Laurasiatheria</taxon>
        <taxon>Carnivora</taxon>
        <taxon>Caniformia</taxon>
        <taxon>Musteloidea</taxon>
        <taxon>Mustelidae</taxon>
        <taxon>Mustelinae</taxon>
        <taxon>Mustela</taxon>
    </lineage>
</organism>
<dbReference type="Ensembl" id="ENSMPUT00000018722.1">
    <property type="protein sequence ID" value="ENSMPUP00000018452.1"/>
    <property type="gene ID" value="ENSMPUG00000018570.1"/>
</dbReference>
<feature type="transmembrane region" description="Helical" evidence="1">
    <location>
        <begin position="227"/>
        <end position="249"/>
    </location>
</feature>